<proteinExistence type="predicted"/>
<sequence>MKKIQMIFTVMAFMLAGVGVFATSVKSPVIDPRIDSNDPDIICDQQVSTECNAFAGQDCRYNDSGTLKTVHDKNSNCTLLYKQQ</sequence>
<dbReference type="InterPro" id="IPR045391">
    <property type="entry name" value="DUF6520"/>
</dbReference>
<accession>A0A364Y429</accession>
<comment type="caution">
    <text evidence="2">The sequence shown here is derived from an EMBL/GenBank/DDBJ whole genome shotgun (WGS) entry which is preliminary data.</text>
</comment>
<keyword evidence="3" id="KW-1185">Reference proteome</keyword>
<organism evidence="2 3">
    <name type="scientific">Pseudochryseolinea flava</name>
    <dbReference type="NCBI Taxonomy" id="2059302"/>
    <lineage>
        <taxon>Bacteria</taxon>
        <taxon>Pseudomonadati</taxon>
        <taxon>Bacteroidota</taxon>
        <taxon>Cytophagia</taxon>
        <taxon>Cytophagales</taxon>
        <taxon>Fulvivirgaceae</taxon>
        <taxon>Pseudochryseolinea</taxon>
    </lineage>
</organism>
<dbReference type="AlphaFoldDB" id="A0A364Y429"/>
<reference evidence="2 3" key="1">
    <citation type="submission" date="2018-06" db="EMBL/GenBank/DDBJ databases">
        <title>Chryseolinea flavus sp. nov., a member of the phylum Bacteroidetes isolated from soil.</title>
        <authorList>
            <person name="Li Y."/>
            <person name="Wang J."/>
        </authorList>
    </citation>
    <scope>NUCLEOTIDE SEQUENCE [LARGE SCALE GENOMIC DNA]</scope>
    <source>
        <strain evidence="2 3">SDU1-6</strain>
    </source>
</reference>
<feature type="signal peptide" evidence="1">
    <location>
        <begin position="1"/>
        <end position="22"/>
    </location>
</feature>
<dbReference type="EMBL" id="QMFY01000003">
    <property type="protein sequence ID" value="RAW01573.1"/>
    <property type="molecule type" value="Genomic_DNA"/>
</dbReference>
<evidence type="ECO:0000313" key="3">
    <source>
        <dbReference type="Proteomes" id="UP000251889"/>
    </source>
</evidence>
<dbReference type="RefSeq" id="WP_112746313.1">
    <property type="nucleotide sequence ID" value="NZ_QMFY01000003.1"/>
</dbReference>
<feature type="chain" id="PRO_5016759181" evidence="1">
    <location>
        <begin position="23"/>
        <end position="84"/>
    </location>
</feature>
<protein>
    <submittedName>
        <fullName evidence="2">Uncharacterized protein</fullName>
    </submittedName>
</protein>
<name>A0A364Y429_9BACT</name>
<dbReference type="Pfam" id="PF20130">
    <property type="entry name" value="DUF6520"/>
    <property type="match status" value="1"/>
</dbReference>
<evidence type="ECO:0000256" key="1">
    <source>
        <dbReference type="SAM" id="SignalP"/>
    </source>
</evidence>
<dbReference type="Proteomes" id="UP000251889">
    <property type="component" value="Unassembled WGS sequence"/>
</dbReference>
<gene>
    <name evidence="2" type="ORF">DQQ10_07900</name>
</gene>
<keyword evidence="1" id="KW-0732">Signal</keyword>
<evidence type="ECO:0000313" key="2">
    <source>
        <dbReference type="EMBL" id="RAW01573.1"/>
    </source>
</evidence>